<keyword evidence="3" id="KW-1185">Reference proteome</keyword>
<dbReference type="Proteomes" id="UP001140949">
    <property type="component" value="Unassembled WGS sequence"/>
</dbReference>
<sequence>MGTMPILFTARAHASKDCFSNCMFTLVRLVYLICVVSLSLIVACLYSVFIWHVDVFCYVPLRTWLSRQVCVS</sequence>
<dbReference type="AlphaFoldDB" id="A0AAX6DRY5"/>
<organism evidence="2 3">
    <name type="scientific">Iris pallida</name>
    <name type="common">Sweet iris</name>
    <dbReference type="NCBI Taxonomy" id="29817"/>
    <lineage>
        <taxon>Eukaryota</taxon>
        <taxon>Viridiplantae</taxon>
        <taxon>Streptophyta</taxon>
        <taxon>Embryophyta</taxon>
        <taxon>Tracheophyta</taxon>
        <taxon>Spermatophyta</taxon>
        <taxon>Magnoliopsida</taxon>
        <taxon>Liliopsida</taxon>
        <taxon>Asparagales</taxon>
        <taxon>Iridaceae</taxon>
        <taxon>Iridoideae</taxon>
        <taxon>Irideae</taxon>
        <taxon>Iris</taxon>
    </lineage>
</organism>
<keyword evidence="1" id="KW-0812">Transmembrane</keyword>
<dbReference type="EMBL" id="JANAVB010042419">
    <property type="protein sequence ID" value="KAJ6794429.1"/>
    <property type="molecule type" value="Genomic_DNA"/>
</dbReference>
<proteinExistence type="predicted"/>
<gene>
    <name evidence="2" type="ORF">M6B38_232525</name>
</gene>
<keyword evidence="1" id="KW-1133">Transmembrane helix</keyword>
<name>A0AAX6DRY5_IRIPA</name>
<comment type="caution">
    <text evidence="2">The sequence shown here is derived from an EMBL/GenBank/DDBJ whole genome shotgun (WGS) entry which is preliminary data.</text>
</comment>
<keyword evidence="1" id="KW-0472">Membrane</keyword>
<feature type="transmembrane region" description="Helical" evidence="1">
    <location>
        <begin position="30"/>
        <end position="53"/>
    </location>
</feature>
<evidence type="ECO:0000313" key="3">
    <source>
        <dbReference type="Proteomes" id="UP001140949"/>
    </source>
</evidence>
<accession>A0AAX6DRY5</accession>
<evidence type="ECO:0000313" key="2">
    <source>
        <dbReference type="EMBL" id="KAJ6794429.1"/>
    </source>
</evidence>
<reference evidence="2" key="2">
    <citation type="submission" date="2023-04" db="EMBL/GenBank/DDBJ databases">
        <authorList>
            <person name="Bruccoleri R.E."/>
            <person name="Oakeley E.J."/>
            <person name="Faust A.-M."/>
            <person name="Dessus-Babus S."/>
            <person name="Altorfer M."/>
            <person name="Burckhardt D."/>
            <person name="Oertli M."/>
            <person name="Naumann U."/>
            <person name="Petersen F."/>
            <person name="Wong J."/>
        </authorList>
    </citation>
    <scope>NUCLEOTIDE SEQUENCE</scope>
    <source>
        <strain evidence="2">GSM-AAB239-AS_SAM_17_03QT</strain>
        <tissue evidence="2">Leaf</tissue>
    </source>
</reference>
<reference evidence="2" key="1">
    <citation type="journal article" date="2023" name="GigaByte">
        <title>Genome assembly of the bearded iris, Iris pallida Lam.</title>
        <authorList>
            <person name="Bruccoleri R.E."/>
            <person name="Oakeley E.J."/>
            <person name="Faust A.M.E."/>
            <person name="Altorfer M."/>
            <person name="Dessus-Babus S."/>
            <person name="Burckhardt D."/>
            <person name="Oertli M."/>
            <person name="Naumann U."/>
            <person name="Petersen F."/>
            <person name="Wong J."/>
        </authorList>
    </citation>
    <scope>NUCLEOTIDE SEQUENCE</scope>
    <source>
        <strain evidence="2">GSM-AAB239-AS_SAM_17_03QT</strain>
    </source>
</reference>
<protein>
    <submittedName>
        <fullName evidence="2">Pollen-specific leucine-rich repeat extensin-like protein 3</fullName>
    </submittedName>
</protein>
<evidence type="ECO:0000256" key="1">
    <source>
        <dbReference type="SAM" id="Phobius"/>
    </source>
</evidence>